<evidence type="ECO:0000313" key="1">
    <source>
        <dbReference type="EMBL" id="KAK3739617.1"/>
    </source>
</evidence>
<accession>A0AAE0YB76</accession>
<comment type="caution">
    <text evidence="1">The sequence shown here is derived from an EMBL/GenBank/DDBJ whole genome shotgun (WGS) entry which is preliminary data.</text>
</comment>
<evidence type="ECO:0000313" key="2">
    <source>
        <dbReference type="Proteomes" id="UP001283361"/>
    </source>
</evidence>
<organism evidence="1 2">
    <name type="scientific">Elysia crispata</name>
    <name type="common">lettuce slug</name>
    <dbReference type="NCBI Taxonomy" id="231223"/>
    <lineage>
        <taxon>Eukaryota</taxon>
        <taxon>Metazoa</taxon>
        <taxon>Spiralia</taxon>
        <taxon>Lophotrochozoa</taxon>
        <taxon>Mollusca</taxon>
        <taxon>Gastropoda</taxon>
        <taxon>Heterobranchia</taxon>
        <taxon>Euthyneura</taxon>
        <taxon>Panpulmonata</taxon>
        <taxon>Sacoglossa</taxon>
        <taxon>Placobranchoidea</taxon>
        <taxon>Plakobranchidae</taxon>
        <taxon>Elysia</taxon>
    </lineage>
</organism>
<gene>
    <name evidence="1" type="ORF">RRG08_008225</name>
</gene>
<protein>
    <submittedName>
        <fullName evidence="1">Uncharacterized protein</fullName>
    </submittedName>
</protein>
<name>A0AAE0YB76_9GAST</name>
<dbReference type="EMBL" id="JAWDGP010006510">
    <property type="protein sequence ID" value="KAK3739617.1"/>
    <property type="molecule type" value="Genomic_DNA"/>
</dbReference>
<dbReference type="Proteomes" id="UP001283361">
    <property type="component" value="Unassembled WGS sequence"/>
</dbReference>
<reference evidence="1" key="1">
    <citation type="journal article" date="2023" name="G3 (Bethesda)">
        <title>A reference genome for the long-term kleptoplast-retaining sea slug Elysia crispata morphotype clarki.</title>
        <authorList>
            <person name="Eastman K.E."/>
            <person name="Pendleton A.L."/>
            <person name="Shaikh M.A."/>
            <person name="Suttiyut T."/>
            <person name="Ogas R."/>
            <person name="Tomko P."/>
            <person name="Gavelis G."/>
            <person name="Widhalm J.R."/>
            <person name="Wisecaver J.H."/>
        </authorList>
    </citation>
    <scope>NUCLEOTIDE SEQUENCE</scope>
    <source>
        <strain evidence="1">ECLA1</strain>
    </source>
</reference>
<dbReference type="AlphaFoldDB" id="A0AAE0YB76"/>
<sequence length="144" mass="16063">MTEDIIPLCQLLMEARSSKIIPTINREAALKHLKLMTGAGVLPRDQQTTSDATVKNNQCLCNVGRPGRPVENFEISIFRLNNTKECINRKLAVTSRYAEPMVLTSVTVTFIPTSLAVSVGDMKWSSLFNCPETVTPQKVLRRNE</sequence>
<keyword evidence="2" id="KW-1185">Reference proteome</keyword>
<proteinExistence type="predicted"/>